<dbReference type="Gene3D" id="3.40.50.2300">
    <property type="match status" value="2"/>
</dbReference>
<proteinExistence type="inferred from homology"/>
<keyword evidence="2 3" id="KW-0732">Signal</keyword>
<feature type="signal peptide" evidence="3">
    <location>
        <begin position="1"/>
        <end position="25"/>
    </location>
</feature>
<organism evidence="5">
    <name type="scientific">Castellaniella ginsengisoli</name>
    <dbReference type="NCBI Taxonomy" id="546114"/>
    <lineage>
        <taxon>Bacteria</taxon>
        <taxon>Pseudomonadati</taxon>
        <taxon>Pseudomonadota</taxon>
        <taxon>Betaproteobacteria</taxon>
        <taxon>Burkholderiales</taxon>
        <taxon>Alcaligenaceae</taxon>
        <taxon>Castellaniella</taxon>
    </lineage>
</organism>
<gene>
    <name evidence="5" type="ORF">ABRZ04_07490</name>
</gene>
<dbReference type="RefSeq" id="WP_368639104.1">
    <property type="nucleotide sequence ID" value="NZ_CP158254.1"/>
</dbReference>
<dbReference type="InterPro" id="IPR028081">
    <property type="entry name" value="Leu-bd"/>
</dbReference>
<dbReference type="Pfam" id="PF13458">
    <property type="entry name" value="Peripla_BP_6"/>
    <property type="match status" value="1"/>
</dbReference>
<evidence type="ECO:0000313" key="5">
    <source>
        <dbReference type="EMBL" id="XDJ46197.1"/>
    </source>
</evidence>
<feature type="chain" id="PRO_5044223690" evidence="3">
    <location>
        <begin position="26"/>
        <end position="391"/>
    </location>
</feature>
<sequence>MKLRTILGIAALSVGGAAFALPAQAKDLTIGLVLSMSGPFSDYGRQIQNGIETYMAQHGDTVAGRKIKLIVKDDTGIAPAIAKRQAQELLIKDKVDILAGFDLTPNAFSVAPLATEAKVPMIVMNAATSSITEKSPYIVRVSMTLPQSSWAIAQWAVKNNIDSAYILVADYGPGHDAQAQFKKTFTELGGKVLGEVRTPVNTPDYAPFLQRVKETQPDALFFFVPPGSSMVALAKNFREMGLDKLGIKEMGPGDMTDENSLAALGDNALGMITAFHYSDAHDSPENKAFVGAYAKAYPQDRANFMSVGGYDGMQLIYKVLEKTGGDASGDAFIKAAKGLKWESPRGPVQIDPDTRDIIQNEYIRKLERVDGELRNIEFATFEAVKDPGKQN</sequence>
<dbReference type="EMBL" id="CP158254">
    <property type="protein sequence ID" value="XDJ46197.1"/>
    <property type="molecule type" value="Genomic_DNA"/>
</dbReference>
<evidence type="ECO:0000256" key="3">
    <source>
        <dbReference type="SAM" id="SignalP"/>
    </source>
</evidence>
<dbReference type="PANTHER" id="PTHR30483:SF6">
    <property type="entry name" value="PERIPLASMIC BINDING PROTEIN OF ABC TRANSPORTER FOR NATURAL AMINO ACIDS"/>
    <property type="match status" value="1"/>
</dbReference>
<dbReference type="AlphaFoldDB" id="A0AB39CUQ9"/>
<dbReference type="InterPro" id="IPR028082">
    <property type="entry name" value="Peripla_BP_I"/>
</dbReference>
<dbReference type="PANTHER" id="PTHR30483">
    <property type="entry name" value="LEUCINE-SPECIFIC-BINDING PROTEIN"/>
    <property type="match status" value="1"/>
</dbReference>
<reference evidence="5" key="1">
    <citation type="submission" date="2024-05" db="EMBL/GenBank/DDBJ databases">
        <authorList>
            <person name="Luo Y.-C."/>
            <person name="Nicholds J."/>
            <person name="Mortimer T."/>
            <person name="Maboni G."/>
        </authorList>
    </citation>
    <scope>NUCLEOTIDE SEQUENCE</scope>
    <source>
        <strain evidence="5">151836</strain>
    </source>
</reference>
<evidence type="ECO:0000256" key="2">
    <source>
        <dbReference type="ARBA" id="ARBA00022729"/>
    </source>
</evidence>
<evidence type="ECO:0000256" key="1">
    <source>
        <dbReference type="ARBA" id="ARBA00010062"/>
    </source>
</evidence>
<feature type="domain" description="Leucine-binding protein" evidence="4">
    <location>
        <begin position="28"/>
        <end position="367"/>
    </location>
</feature>
<dbReference type="CDD" id="cd20013">
    <property type="entry name" value="PBP1_RPA0985_benzoate-like"/>
    <property type="match status" value="1"/>
</dbReference>
<protein>
    <submittedName>
        <fullName evidence="5">ABC transporter substrate-binding protein</fullName>
    </submittedName>
</protein>
<comment type="similarity">
    <text evidence="1">Belongs to the leucine-binding protein family.</text>
</comment>
<dbReference type="InterPro" id="IPR051010">
    <property type="entry name" value="BCAA_transport"/>
</dbReference>
<dbReference type="SUPFAM" id="SSF53822">
    <property type="entry name" value="Periplasmic binding protein-like I"/>
    <property type="match status" value="1"/>
</dbReference>
<evidence type="ECO:0000259" key="4">
    <source>
        <dbReference type="Pfam" id="PF13458"/>
    </source>
</evidence>
<name>A0AB39CUQ9_9BURK</name>
<accession>A0AB39CUQ9</accession>